<dbReference type="OrthoDB" id="9808002at2"/>
<evidence type="ECO:0000256" key="12">
    <source>
        <dbReference type="ARBA" id="ARBA00050776"/>
    </source>
</evidence>
<proteinExistence type="inferred from homology"/>
<dbReference type="SUPFAM" id="SSF53383">
    <property type="entry name" value="PLP-dependent transferases"/>
    <property type="match status" value="1"/>
</dbReference>
<dbReference type="InterPro" id="IPR000192">
    <property type="entry name" value="Aminotrans_V_dom"/>
</dbReference>
<evidence type="ECO:0000256" key="6">
    <source>
        <dbReference type="ARBA" id="ARBA00022723"/>
    </source>
</evidence>
<reference evidence="14 15" key="1">
    <citation type="submission" date="2016-10" db="EMBL/GenBank/DDBJ databases">
        <authorList>
            <person name="de Groot N.N."/>
        </authorList>
    </citation>
    <scope>NUCLEOTIDE SEQUENCE [LARGE SCALE GENOMIC DNA]</scope>
    <source>
        <strain evidence="14 15">HLD2</strain>
    </source>
</reference>
<evidence type="ECO:0000259" key="13">
    <source>
        <dbReference type="Pfam" id="PF00266"/>
    </source>
</evidence>
<dbReference type="FunFam" id="3.40.640.10:FF:000084">
    <property type="entry name" value="IscS-like cysteine desulfurase"/>
    <property type="match status" value="1"/>
</dbReference>
<keyword evidence="9" id="KW-0411">Iron-sulfur</keyword>
<dbReference type="Gene3D" id="3.90.1150.10">
    <property type="entry name" value="Aspartate Aminotransferase, domain 1"/>
    <property type="match status" value="1"/>
</dbReference>
<evidence type="ECO:0000313" key="14">
    <source>
        <dbReference type="EMBL" id="SCZ55440.1"/>
    </source>
</evidence>
<evidence type="ECO:0000256" key="7">
    <source>
        <dbReference type="ARBA" id="ARBA00022898"/>
    </source>
</evidence>
<evidence type="ECO:0000256" key="10">
    <source>
        <dbReference type="ARBA" id="ARBA00023231"/>
    </source>
</evidence>
<keyword evidence="8" id="KW-0408">Iron</keyword>
<dbReference type="Gene3D" id="3.40.640.10">
    <property type="entry name" value="Type I PLP-dependent aspartate aminotransferase-like (Major domain)"/>
    <property type="match status" value="1"/>
</dbReference>
<comment type="function">
    <text evidence="2">Catalyzes the removal of elemental sulfur atoms from cysteine to produce alanine. Seems to participate in the biosynthesis of the nitrogenase metalloclusters by providing the inorganic sulfur required for the Fe-S core formation.</text>
</comment>
<dbReference type="STRING" id="415747.SAMN03097708_01128"/>
<evidence type="ECO:0000313" key="15">
    <source>
        <dbReference type="Proteomes" id="UP000199648"/>
    </source>
</evidence>
<keyword evidence="10" id="KW-0535">Nitrogen fixation</keyword>
<evidence type="ECO:0000256" key="2">
    <source>
        <dbReference type="ARBA" id="ARBA00003120"/>
    </source>
</evidence>
<dbReference type="RefSeq" id="WP_092993738.1">
    <property type="nucleotide sequence ID" value="NZ_FMWD01000003.1"/>
</dbReference>
<keyword evidence="5" id="KW-0808">Transferase</keyword>
<dbReference type="InterPro" id="IPR015424">
    <property type="entry name" value="PyrdxlP-dep_Trfase"/>
</dbReference>
<keyword evidence="6" id="KW-0479">Metal-binding</keyword>
<dbReference type="InterPro" id="IPR016454">
    <property type="entry name" value="Cysteine_dSase"/>
</dbReference>
<comment type="cofactor">
    <cofactor evidence="1">
        <name>pyridoxal 5'-phosphate</name>
        <dbReference type="ChEBI" id="CHEBI:597326"/>
    </cofactor>
</comment>
<dbReference type="EC" id="2.8.1.7" evidence="4"/>
<dbReference type="GO" id="GO:0051536">
    <property type="term" value="F:iron-sulfur cluster binding"/>
    <property type="evidence" value="ECO:0007669"/>
    <property type="project" value="UniProtKB-KW"/>
</dbReference>
<dbReference type="PANTHER" id="PTHR11601:SF34">
    <property type="entry name" value="CYSTEINE DESULFURASE"/>
    <property type="match status" value="1"/>
</dbReference>
<feature type="domain" description="Aminotransferase class V" evidence="13">
    <location>
        <begin position="4"/>
        <end position="360"/>
    </location>
</feature>
<accession>A0A1G5Q1V3</accession>
<evidence type="ECO:0000256" key="1">
    <source>
        <dbReference type="ARBA" id="ARBA00001933"/>
    </source>
</evidence>
<evidence type="ECO:0000256" key="3">
    <source>
        <dbReference type="ARBA" id="ARBA00006490"/>
    </source>
</evidence>
<dbReference type="InterPro" id="IPR015421">
    <property type="entry name" value="PyrdxlP-dep_Trfase_major"/>
</dbReference>
<sequence>MPAYLDHNATTPLDERVFEAMLPHLRDGFGNASSLHAFGRSARSALDTAREQVAELVGAHPSQVVFTNGGTEANNAALKGAAFRRMPGGLAISPVEHASVREPVEALARHGWRHERLPVDSEGRVETEAVRRSSATLVSVMWANNETGVLQDISALARAVRERGAVLHTDAVQAAGKVPIDFSAAGAHLMSLSAHKLYGPKGTGALIVDKSIDIEPLVHGGGQERGRRGGTENVAAIVGFGKAAELAHGELQSRASRLEQLRERFEAGLRERVPDAVVFGAGAKRLPNTSFFALPGIEGGTLVLTLDRQGLALSSGSACGSRNDEPSPVLRAMAVPSDLASCAVRASFGTGNTEADVDALVGALAAEAALLRKMASSAWA</sequence>
<dbReference type="Gene3D" id="1.10.260.50">
    <property type="match status" value="1"/>
</dbReference>
<organism evidence="14 15">
    <name type="scientific">Thiohalomonas denitrificans</name>
    <dbReference type="NCBI Taxonomy" id="415747"/>
    <lineage>
        <taxon>Bacteria</taxon>
        <taxon>Pseudomonadati</taxon>
        <taxon>Pseudomonadota</taxon>
        <taxon>Gammaproteobacteria</taxon>
        <taxon>Thiohalomonadales</taxon>
        <taxon>Thiohalomonadaceae</taxon>
        <taxon>Thiohalomonas</taxon>
    </lineage>
</organism>
<gene>
    <name evidence="14" type="ORF">SAMN03097708_01128</name>
</gene>
<dbReference type="GO" id="GO:0046872">
    <property type="term" value="F:metal ion binding"/>
    <property type="evidence" value="ECO:0007669"/>
    <property type="project" value="UniProtKB-KW"/>
</dbReference>
<dbReference type="Proteomes" id="UP000199648">
    <property type="component" value="Unassembled WGS sequence"/>
</dbReference>
<keyword evidence="15" id="KW-1185">Reference proteome</keyword>
<evidence type="ECO:0000256" key="4">
    <source>
        <dbReference type="ARBA" id="ARBA00012239"/>
    </source>
</evidence>
<comment type="similarity">
    <text evidence="3">Belongs to the class-V pyridoxal-phosphate-dependent aminotransferase family. NifS/IscS subfamily.</text>
</comment>
<name>A0A1G5Q1V3_9GAMM</name>
<dbReference type="PIRSF" id="PIRSF005572">
    <property type="entry name" value="NifS"/>
    <property type="match status" value="1"/>
</dbReference>
<evidence type="ECO:0000256" key="11">
    <source>
        <dbReference type="ARBA" id="ARBA00031911"/>
    </source>
</evidence>
<dbReference type="EMBL" id="FMWD01000003">
    <property type="protein sequence ID" value="SCZ55440.1"/>
    <property type="molecule type" value="Genomic_DNA"/>
</dbReference>
<keyword evidence="7" id="KW-0663">Pyridoxal phosphate</keyword>
<dbReference type="InterPro" id="IPR015422">
    <property type="entry name" value="PyrdxlP-dep_Trfase_small"/>
</dbReference>
<evidence type="ECO:0000256" key="9">
    <source>
        <dbReference type="ARBA" id="ARBA00023014"/>
    </source>
</evidence>
<evidence type="ECO:0000256" key="8">
    <source>
        <dbReference type="ARBA" id="ARBA00023004"/>
    </source>
</evidence>
<dbReference type="AlphaFoldDB" id="A0A1G5Q1V3"/>
<dbReference type="Pfam" id="PF00266">
    <property type="entry name" value="Aminotran_5"/>
    <property type="match status" value="1"/>
</dbReference>
<evidence type="ECO:0000256" key="5">
    <source>
        <dbReference type="ARBA" id="ARBA00022679"/>
    </source>
</evidence>
<comment type="catalytic activity">
    <reaction evidence="12">
        <text>(sulfur carrier)-H + L-cysteine = (sulfur carrier)-SH + L-alanine</text>
        <dbReference type="Rhea" id="RHEA:43892"/>
        <dbReference type="Rhea" id="RHEA-COMP:14737"/>
        <dbReference type="Rhea" id="RHEA-COMP:14739"/>
        <dbReference type="ChEBI" id="CHEBI:29917"/>
        <dbReference type="ChEBI" id="CHEBI:35235"/>
        <dbReference type="ChEBI" id="CHEBI:57972"/>
        <dbReference type="ChEBI" id="CHEBI:64428"/>
        <dbReference type="EC" id="2.8.1.7"/>
    </reaction>
</comment>
<dbReference type="GO" id="GO:0031071">
    <property type="term" value="F:cysteine desulfurase activity"/>
    <property type="evidence" value="ECO:0007669"/>
    <property type="project" value="UniProtKB-EC"/>
</dbReference>
<protein>
    <recommendedName>
        <fullName evidence="4">cysteine desulfurase</fullName>
        <ecNumber evidence="4">2.8.1.7</ecNumber>
    </recommendedName>
    <alternativeName>
        <fullName evidence="11">Nitrogenase metalloclusters biosynthesis protein NifS</fullName>
    </alternativeName>
</protein>
<dbReference type="PANTHER" id="PTHR11601">
    <property type="entry name" value="CYSTEINE DESULFURYLASE FAMILY MEMBER"/>
    <property type="match status" value="1"/>
</dbReference>